<gene>
    <name evidence="1" type="ORF">SAMN04488540_10165</name>
</gene>
<dbReference type="RefSeq" id="WP_090359964.1">
    <property type="nucleotide sequence ID" value="NZ_FNEM01000001.1"/>
</dbReference>
<dbReference type="AlphaFoldDB" id="A0A1G8JIV7"/>
<keyword evidence="2" id="KW-1185">Reference proteome</keyword>
<accession>A0A1G8JIV7</accession>
<proteinExistence type="predicted"/>
<evidence type="ECO:0000313" key="1">
    <source>
        <dbReference type="EMBL" id="SDI31031.1"/>
    </source>
</evidence>
<reference evidence="2" key="1">
    <citation type="submission" date="2016-10" db="EMBL/GenBank/DDBJ databases">
        <authorList>
            <person name="Varghese N."/>
            <person name="Submissions S."/>
        </authorList>
    </citation>
    <scope>NUCLEOTIDE SEQUENCE [LARGE SCALE GENOMIC DNA]</scope>
    <source>
        <strain evidence="2">DSM 23317</strain>
    </source>
</reference>
<dbReference type="OrthoDB" id="6397645at2"/>
<dbReference type="Proteomes" id="UP000199527">
    <property type="component" value="Unassembled WGS sequence"/>
</dbReference>
<protein>
    <submittedName>
        <fullName evidence="1">Uncharacterized protein</fullName>
    </submittedName>
</protein>
<name>A0A1G8JIV7_9GAMM</name>
<sequence>MLVATLGVSGNLAASGITAAEVGYMGFTQATLNLNPGAFDQPYLLLSYLNAHDQQRLSASLKLENPGATAHNQQHQAGRQAAKVSARYQGSLPPVLAQLWLQHFSMLSDAIIENNLFMGLRRDGHWQGLGLGIGAGAHYSFGRSDFTDQHYADWSGMVTNIQLNWAHSSTRLSLNWMGHFFRSDAHASTFGYTGSGQQLTLLARRQLWPDWSVQGKLVGYKSLGANPNDGLEYSMGLNYQF</sequence>
<evidence type="ECO:0000313" key="2">
    <source>
        <dbReference type="Proteomes" id="UP000199527"/>
    </source>
</evidence>
<organism evidence="1 2">
    <name type="scientific">Ferrimonas sediminum</name>
    <dbReference type="NCBI Taxonomy" id="718193"/>
    <lineage>
        <taxon>Bacteria</taxon>
        <taxon>Pseudomonadati</taxon>
        <taxon>Pseudomonadota</taxon>
        <taxon>Gammaproteobacteria</taxon>
        <taxon>Alteromonadales</taxon>
        <taxon>Ferrimonadaceae</taxon>
        <taxon>Ferrimonas</taxon>
    </lineage>
</organism>
<dbReference type="EMBL" id="FNEM01000001">
    <property type="protein sequence ID" value="SDI31031.1"/>
    <property type="molecule type" value="Genomic_DNA"/>
</dbReference>